<evidence type="ECO:0000313" key="1">
    <source>
        <dbReference type="EMBL" id="CAG8718109.1"/>
    </source>
</evidence>
<dbReference type="Proteomes" id="UP000789405">
    <property type="component" value="Unassembled WGS sequence"/>
</dbReference>
<sequence>KHNKTPNEVFDWVLKNNDDSRYICLLGIFYSWSIGTVKCDTESFKLFFKAANKDNVIEQYYQEFEESN</sequence>
<dbReference type="EMBL" id="CAJVPY010010362">
    <property type="protein sequence ID" value="CAG8718109.1"/>
    <property type="molecule type" value="Genomic_DNA"/>
</dbReference>
<dbReference type="OrthoDB" id="2373391at2759"/>
<accession>A0A9N9NBA8</accession>
<evidence type="ECO:0000313" key="2">
    <source>
        <dbReference type="Proteomes" id="UP000789405"/>
    </source>
</evidence>
<feature type="non-terminal residue" evidence="1">
    <location>
        <position position="1"/>
    </location>
</feature>
<protein>
    <submittedName>
        <fullName evidence="1">8434_t:CDS:1</fullName>
    </submittedName>
</protein>
<reference evidence="1" key="1">
    <citation type="submission" date="2021-06" db="EMBL/GenBank/DDBJ databases">
        <authorList>
            <person name="Kallberg Y."/>
            <person name="Tangrot J."/>
            <person name="Rosling A."/>
        </authorList>
    </citation>
    <scope>NUCLEOTIDE SEQUENCE</scope>
    <source>
        <strain evidence="1">MA453B</strain>
    </source>
</reference>
<dbReference type="AlphaFoldDB" id="A0A9N9NBA8"/>
<organism evidence="1 2">
    <name type="scientific">Dentiscutata erythropus</name>
    <dbReference type="NCBI Taxonomy" id="1348616"/>
    <lineage>
        <taxon>Eukaryota</taxon>
        <taxon>Fungi</taxon>
        <taxon>Fungi incertae sedis</taxon>
        <taxon>Mucoromycota</taxon>
        <taxon>Glomeromycotina</taxon>
        <taxon>Glomeromycetes</taxon>
        <taxon>Diversisporales</taxon>
        <taxon>Gigasporaceae</taxon>
        <taxon>Dentiscutata</taxon>
    </lineage>
</organism>
<name>A0A9N9NBA8_9GLOM</name>
<comment type="caution">
    <text evidence="1">The sequence shown here is derived from an EMBL/GenBank/DDBJ whole genome shotgun (WGS) entry which is preliminary data.</text>
</comment>
<keyword evidence="2" id="KW-1185">Reference proteome</keyword>
<proteinExistence type="predicted"/>
<gene>
    <name evidence="1" type="ORF">DERYTH_LOCUS14099</name>
</gene>